<dbReference type="PANTHER" id="PTHR22946:SF5">
    <property type="entry name" value="PEPTIDASE S9 PROLYL OLIGOPEPTIDASE CATALYTIC DOMAIN-CONTAINING PROTEIN"/>
    <property type="match status" value="1"/>
</dbReference>
<dbReference type="RefSeq" id="WP_026638524.1">
    <property type="nucleotide sequence ID" value="NZ_NEVI01000013.1"/>
</dbReference>
<dbReference type="GO" id="GO:0006508">
    <property type="term" value="P:proteolysis"/>
    <property type="evidence" value="ECO:0007669"/>
    <property type="project" value="InterPro"/>
</dbReference>
<keyword evidence="1 4" id="KW-0378">Hydrolase</keyword>
<dbReference type="AlphaFoldDB" id="A0A261RBY4"/>
<dbReference type="PANTHER" id="PTHR22946">
    <property type="entry name" value="DIENELACTONE HYDROLASE DOMAIN-CONTAINING PROTEIN-RELATED"/>
    <property type="match status" value="1"/>
</dbReference>
<dbReference type="OrthoDB" id="8638755at2"/>
<dbReference type="GO" id="GO:0004252">
    <property type="term" value="F:serine-type endopeptidase activity"/>
    <property type="evidence" value="ECO:0007669"/>
    <property type="project" value="InterPro"/>
</dbReference>
<dbReference type="EMBL" id="NEVK01000004">
    <property type="protein sequence ID" value="OZI22528.1"/>
    <property type="molecule type" value="Genomic_DNA"/>
</dbReference>
<dbReference type="PROSITE" id="PS00708">
    <property type="entry name" value="PRO_ENDOPEP_SER"/>
    <property type="match status" value="1"/>
</dbReference>
<dbReference type="InterPro" id="IPR002471">
    <property type="entry name" value="Pept_S9_AS"/>
</dbReference>
<dbReference type="InterPro" id="IPR029058">
    <property type="entry name" value="AB_hydrolase_fold"/>
</dbReference>
<evidence type="ECO:0000259" key="3">
    <source>
        <dbReference type="Pfam" id="PF12697"/>
    </source>
</evidence>
<name>A0A261RBY4_9BORD</name>
<evidence type="ECO:0000256" key="2">
    <source>
        <dbReference type="ARBA" id="ARBA00038115"/>
    </source>
</evidence>
<keyword evidence="5" id="KW-1185">Reference proteome</keyword>
<evidence type="ECO:0000313" key="5">
    <source>
        <dbReference type="Proteomes" id="UP000216947"/>
    </source>
</evidence>
<feature type="domain" description="AB hydrolase-1" evidence="3">
    <location>
        <begin position="31"/>
        <end position="221"/>
    </location>
</feature>
<proteinExistence type="inferred from homology"/>
<reference evidence="5" key="1">
    <citation type="submission" date="2017-05" db="EMBL/GenBank/DDBJ databases">
        <title>Complete and WGS of Bordetella genogroups.</title>
        <authorList>
            <person name="Spilker T."/>
            <person name="Lipuma J."/>
        </authorList>
    </citation>
    <scope>NUCLEOTIDE SEQUENCE [LARGE SCALE GENOMIC DNA]</scope>
    <source>
        <strain evidence="5">AU18089</strain>
    </source>
</reference>
<dbReference type="Gene3D" id="3.40.50.1820">
    <property type="entry name" value="alpha/beta hydrolase"/>
    <property type="match status" value="1"/>
</dbReference>
<dbReference type="InterPro" id="IPR050261">
    <property type="entry name" value="FrsA_esterase"/>
</dbReference>
<dbReference type="SUPFAM" id="SSF53474">
    <property type="entry name" value="alpha/beta-Hydrolases"/>
    <property type="match status" value="1"/>
</dbReference>
<accession>A0A261RBY4</accession>
<comment type="similarity">
    <text evidence="2">Belongs to the AB hydrolase superfamily. FUS2 hydrolase family.</text>
</comment>
<gene>
    <name evidence="4" type="ORF">CAL19_08345</name>
</gene>
<protein>
    <submittedName>
        <fullName evidence="4">Alpha/beta hydrolase</fullName>
    </submittedName>
</protein>
<evidence type="ECO:0000256" key="1">
    <source>
        <dbReference type="ARBA" id="ARBA00022801"/>
    </source>
</evidence>
<evidence type="ECO:0000313" key="4">
    <source>
        <dbReference type="EMBL" id="OZI22528.1"/>
    </source>
</evidence>
<dbReference type="InterPro" id="IPR000073">
    <property type="entry name" value="AB_hydrolase_1"/>
</dbReference>
<organism evidence="4 5">
    <name type="scientific">Bordetella genomosp. 7</name>
    <dbReference type="NCBI Taxonomy" id="1416805"/>
    <lineage>
        <taxon>Bacteria</taxon>
        <taxon>Pseudomonadati</taxon>
        <taxon>Pseudomonadota</taxon>
        <taxon>Betaproteobacteria</taxon>
        <taxon>Burkholderiales</taxon>
        <taxon>Alcaligenaceae</taxon>
        <taxon>Bordetella</taxon>
    </lineage>
</organism>
<dbReference type="Pfam" id="PF12697">
    <property type="entry name" value="Abhydrolase_6"/>
    <property type="match status" value="1"/>
</dbReference>
<comment type="caution">
    <text evidence="4">The sequence shown here is derived from an EMBL/GenBank/DDBJ whole genome shotgun (WGS) entry which is preliminary data.</text>
</comment>
<sequence length="253" mass="27581">MATSNHSVTINVDGQDLSGTFLAPATRMPGVLFIHGWGGSQQFDLVRARSIAGLGCVCLTFDLRGHAATETQRARVSRADSLRDVLAAYDRLLSHPWIDRTAIAVVGSSYGGYLAALLSALRPVRWLALHVPALYRDEEWERPKGALERESLAAYRRARVAPGENRALAACEAFTGDVLIVEAEHDAFIPHSTIMNYRSAFVRAHSMTHRIVDGADHALTDKAAQRAYTTILLGWATEMIVGARVGGEPLPPR</sequence>
<dbReference type="Proteomes" id="UP000216947">
    <property type="component" value="Unassembled WGS sequence"/>
</dbReference>